<comment type="similarity">
    <text evidence="1 7">Belongs to the FliN/MopA/SpaO family.</text>
</comment>
<dbReference type="InterPro" id="IPR001172">
    <property type="entry name" value="FliN_T3SS_HrcQb"/>
</dbReference>
<protein>
    <recommendedName>
        <fullName evidence="2 7">Flagellar motor switch protein FliN</fullName>
    </recommendedName>
</protein>
<evidence type="ECO:0000256" key="6">
    <source>
        <dbReference type="ARBA" id="ARBA00023136"/>
    </source>
</evidence>
<keyword evidence="4 7" id="KW-0145">Chemotaxis</keyword>
<dbReference type="PATRIC" id="fig|1082933.3.peg.4291"/>
<keyword evidence="10" id="KW-1185">Reference proteome</keyword>
<dbReference type="SUPFAM" id="SSF101801">
    <property type="entry name" value="Surface presentation of antigens (SPOA)"/>
    <property type="match status" value="1"/>
</dbReference>
<evidence type="ECO:0000313" key="10">
    <source>
        <dbReference type="Proteomes" id="UP000002949"/>
    </source>
</evidence>
<dbReference type="eggNOG" id="COG1886">
    <property type="taxonomic scope" value="Bacteria"/>
</dbReference>
<evidence type="ECO:0000256" key="4">
    <source>
        <dbReference type="ARBA" id="ARBA00022500"/>
    </source>
</evidence>
<evidence type="ECO:0000259" key="8">
    <source>
        <dbReference type="Pfam" id="PF01052"/>
    </source>
</evidence>
<reference evidence="9 10" key="1">
    <citation type="journal article" date="2012" name="J. Bacteriol.">
        <title>Draft Genome Sequence of Plant Growth-Promoting Rhizobium Mesorhizobium amorphae, Isolated from Zinc-Lead Mine Tailings.</title>
        <authorList>
            <person name="Hao X."/>
            <person name="Lin Y."/>
            <person name="Johnstone L."/>
            <person name="Baltrus D.A."/>
            <person name="Miller S.J."/>
            <person name="Wei G."/>
            <person name="Rensing C."/>
        </authorList>
    </citation>
    <scope>NUCLEOTIDE SEQUENCE [LARGE SCALE GENOMIC DNA]</scope>
    <source>
        <strain evidence="9 10">CCNWGS0123</strain>
    </source>
</reference>
<evidence type="ECO:0000256" key="2">
    <source>
        <dbReference type="ARBA" id="ARBA00021897"/>
    </source>
</evidence>
<dbReference type="InterPro" id="IPR036429">
    <property type="entry name" value="SpoA-like_sf"/>
</dbReference>
<dbReference type="AlphaFoldDB" id="G6YEL0"/>
<dbReference type="GO" id="GO:0071973">
    <property type="term" value="P:bacterial-type flagellum-dependent cell motility"/>
    <property type="evidence" value="ECO:0007669"/>
    <property type="project" value="UniProtKB-UniRule"/>
</dbReference>
<gene>
    <name evidence="9" type="ORF">MEA186_22016</name>
</gene>
<sequence>MAKTKVEAELDQPDEQLDRAIEELRGVLQEEEKRPDVAFRAASGANSNIIMSIPVDVQIILGSTEMPVSDLMALQKGSTVALNRRIGEPVDVVVNGRKIARGEITVLESDPSRFGIRLTEIIAATKSA</sequence>
<evidence type="ECO:0000256" key="1">
    <source>
        <dbReference type="ARBA" id="ARBA00009226"/>
    </source>
</evidence>
<proteinExistence type="inferred from homology"/>
<keyword evidence="3 7" id="KW-1003">Cell membrane</keyword>
<dbReference type="NCBIfam" id="TIGR02480">
    <property type="entry name" value="fliN"/>
    <property type="match status" value="1"/>
</dbReference>
<dbReference type="GO" id="GO:0005886">
    <property type="term" value="C:plasma membrane"/>
    <property type="evidence" value="ECO:0007669"/>
    <property type="project" value="UniProtKB-SubCell"/>
</dbReference>
<dbReference type="InterPro" id="IPR051469">
    <property type="entry name" value="FliN/MopA/SpaO"/>
</dbReference>
<accession>G6YEL0</accession>
<dbReference type="GO" id="GO:0006935">
    <property type="term" value="P:chemotaxis"/>
    <property type="evidence" value="ECO:0007669"/>
    <property type="project" value="UniProtKB-KW"/>
</dbReference>
<evidence type="ECO:0000313" key="9">
    <source>
        <dbReference type="EMBL" id="EHH09819.1"/>
    </source>
</evidence>
<dbReference type="STRING" id="1082933.A6B35_27475"/>
<keyword evidence="9" id="KW-0966">Cell projection</keyword>
<dbReference type="Proteomes" id="UP000002949">
    <property type="component" value="Unassembled WGS sequence"/>
</dbReference>
<keyword evidence="9" id="KW-0969">Cilium</keyword>
<dbReference type="PANTHER" id="PTHR43484:SF1">
    <property type="entry name" value="FLAGELLAR MOTOR SWITCH PROTEIN FLIN"/>
    <property type="match status" value="1"/>
</dbReference>
<evidence type="ECO:0000256" key="3">
    <source>
        <dbReference type="ARBA" id="ARBA00022475"/>
    </source>
</evidence>
<comment type="subcellular location">
    <subcellularLocation>
        <location evidence="7">Cell membrane</location>
        <topology evidence="7">Peripheral membrane protein</topology>
        <orientation evidence="7">Cytoplasmic side</orientation>
    </subcellularLocation>
    <subcellularLocation>
        <location evidence="7">Bacterial flagellum basal body</location>
    </subcellularLocation>
</comment>
<name>G6YEL0_9HYPH</name>
<dbReference type="KEGG" id="mamo:A6B35_27475"/>
<keyword evidence="9" id="KW-0282">Flagellum</keyword>
<evidence type="ECO:0000256" key="5">
    <source>
        <dbReference type="ARBA" id="ARBA00022779"/>
    </source>
</evidence>
<dbReference type="EMBL" id="AGSN01000145">
    <property type="protein sequence ID" value="EHH09819.1"/>
    <property type="molecule type" value="Genomic_DNA"/>
</dbReference>
<keyword evidence="5 7" id="KW-0283">Flagellar rotation</keyword>
<evidence type="ECO:0000256" key="7">
    <source>
        <dbReference type="RuleBase" id="RU362074"/>
    </source>
</evidence>
<comment type="function">
    <text evidence="7">FliN is one of three proteins (FliG, FliN, FliM) that form the rotor-mounted switch complex (C ring), located at the base of the basal body. This complex interacts with the CheY and CheZ chemotaxis proteins, in addition to contacting components of the motor that determine the direction of flagellar rotation.</text>
</comment>
<organism evidence="9 10">
    <name type="scientific">Mesorhizobium amorphae CCNWGS0123</name>
    <dbReference type="NCBI Taxonomy" id="1082933"/>
    <lineage>
        <taxon>Bacteria</taxon>
        <taxon>Pseudomonadati</taxon>
        <taxon>Pseudomonadota</taxon>
        <taxon>Alphaproteobacteria</taxon>
        <taxon>Hyphomicrobiales</taxon>
        <taxon>Phyllobacteriaceae</taxon>
        <taxon>Mesorhizobium</taxon>
    </lineage>
</organism>
<dbReference type="RefSeq" id="WP_006204100.1">
    <property type="nucleotide sequence ID" value="NZ_AGSN01000145.1"/>
</dbReference>
<dbReference type="PRINTS" id="PR00956">
    <property type="entry name" value="FLGMOTORFLIN"/>
</dbReference>
<dbReference type="Gene3D" id="2.30.330.10">
    <property type="entry name" value="SpoA-like"/>
    <property type="match status" value="1"/>
</dbReference>
<dbReference type="GO" id="GO:0009425">
    <property type="term" value="C:bacterial-type flagellum basal body"/>
    <property type="evidence" value="ECO:0007669"/>
    <property type="project" value="UniProtKB-SubCell"/>
</dbReference>
<dbReference type="InterPro" id="IPR012826">
    <property type="entry name" value="FliN"/>
</dbReference>
<keyword evidence="6 7" id="KW-0472">Membrane</keyword>
<dbReference type="OrthoDB" id="9790303at2"/>
<dbReference type="GO" id="GO:0003774">
    <property type="term" value="F:cytoskeletal motor activity"/>
    <property type="evidence" value="ECO:0007669"/>
    <property type="project" value="UniProtKB-UniRule"/>
</dbReference>
<dbReference type="PANTHER" id="PTHR43484">
    <property type="match status" value="1"/>
</dbReference>
<dbReference type="InterPro" id="IPR001543">
    <property type="entry name" value="FliN-like_C"/>
</dbReference>
<dbReference type="Pfam" id="PF01052">
    <property type="entry name" value="FliMN_C"/>
    <property type="match status" value="1"/>
</dbReference>
<feature type="domain" description="Flagellar motor switch protein FliN-like C-terminal" evidence="8">
    <location>
        <begin position="50"/>
        <end position="122"/>
    </location>
</feature>
<keyword evidence="7" id="KW-0975">Bacterial flagellum</keyword>